<feature type="chain" id="PRO_5044801614" description="Immunoglobulin domain-containing protein" evidence="11">
    <location>
        <begin position="27"/>
        <end position="269"/>
    </location>
</feature>
<keyword evidence="3" id="KW-0812">Transmembrane</keyword>
<comment type="subcellular location">
    <subcellularLocation>
        <location evidence="1">Cell membrane</location>
        <topology evidence="1">Single-pass type I membrane protein</topology>
    </subcellularLocation>
</comment>
<evidence type="ECO:0000313" key="14">
    <source>
        <dbReference type="Proteomes" id="UP001591681"/>
    </source>
</evidence>
<evidence type="ECO:0000256" key="5">
    <source>
        <dbReference type="ARBA" id="ARBA00022989"/>
    </source>
</evidence>
<evidence type="ECO:0000256" key="9">
    <source>
        <dbReference type="ARBA" id="ARBA00023180"/>
    </source>
</evidence>
<evidence type="ECO:0000256" key="4">
    <source>
        <dbReference type="ARBA" id="ARBA00022729"/>
    </source>
</evidence>
<dbReference type="Proteomes" id="UP001591681">
    <property type="component" value="Unassembled WGS sequence"/>
</dbReference>
<keyword evidence="6" id="KW-0472">Membrane</keyword>
<dbReference type="GO" id="GO:0005886">
    <property type="term" value="C:plasma membrane"/>
    <property type="evidence" value="ECO:0007669"/>
    <property type="project" value="UniProtKB-SubCell"/>
</dbReference>
<reference evidence="13 14" key="1">
    <citation type="submission" date="2024-09" db="EMBL/GenBank/DDBJ databases">
        <title>A chromosome-level genome assembly of Gray's grenadier anchovy, Coilia grayii.</title>
        <authorList>
            <person name="Fu Z."/>
        </authorList>
    </citation>
    <scope>NUCLEOTIDE SEQUENCE [LARGE SCALE GENOMIC DNA]</scope>
    <source>
        <strain evidence="13">G4</strain>
        <tissue evidence="13">Muscle</tissue>
    </source>
</reference>
<evidence type="ECO:0000259" key="12">
    <source>
        <dbReference type="SMART" id="SM00409"/>
    </source>
</evidence>
<gene>
    <name evidence="13" type="ORF">ACEWY4_024105</name>
</gene>
<sequence length="269" mass="29947">MSDSGSSLPLFLWIILGLHLCYHVNCSSLISISCAVGRSAVLPCTVSSSDQLSPYIQWLSMSETVFERMGAEEYQGQGYEGRADVPQDMLQRGNCSLFLEDARLTDSGVYQSYLVVGQTKVKRKVLLESIDLVVRDHKLKKKVVKGNDLELELHTPQARQVVFQTGQHPRWVVVWTRGVEPRLSPSSSPRVRKDGEKLVLRNVEWEDEGTYRVLDEHGLALSTVMVSVTEASEPTLQAREFFADHSAASSLPGPALSLLPLCALLHHFL</sequence>
<keyword evidence="5" id="KW-1133">Transmembrane helix</keyword>
<evidence type="ECO:0000256" key="6">
    <source>
        <dbReference type="ARBA" id="ARBA00023136"/>
    </source>
</evidence>
<dbReference type="Pfam" id="PF07686">
    <property type="entry name" value="V-set"/>
    <property type="match status" value="1"/>
</dbReference>
<feature type="domain" description="Immunoglobulin" evidence="12">
    <location>
        <begin position="29"/>
        <end position="135"/>
    </location>
</feature>
<dbReference type="Gene3D" id="2.60.40.10">
    <property type="entry name" value="Immunoglobulins"/>
    <property type="match status" value="2"/>
</dbReference>
<evidence type="ECO:0000256" key="7">
    <source>
        <dbReference type="ARBA" id="ARBA00023157"/>
    </source>
</evidence>
<keyword evidence="2" id="KW-1003">Cell membrane</keyword>
<keyword evidence="8" id="KW-0675">Receptor</keyword>
<evidence type="ECO:0000256" key="11">
    <source>
        <dbReference type="SAM" id="SignalP"/>
    </source>
</evidence>
<comment type="caution">
    <text evidence="13">The sequence shown here is derived from an EMBL/GenBank/DDBJ whole genome shotgun (WGS) entry which is preliminary data.</text>
</comment>
<feature type="signal peptide" evidence="11">
    <location>
        <begin position="1"/>
        <end position="26"/>
    </location>
</feature>
<organism evidence="13 14">
    <name type="scientific">Coilia grayii</name>
    <name type="common">Gray's grenadier anchovy</name>
    <dbReference type="NCBI Taxonomy" id="363190"/>
    <lineage>
        <taxon>Eukaryota</taxon>
        <taxon>Metazoa</taxon>
        <taxon>Chordata</taxon>
        <taxon>Craniata</taxon>
        <taxon>Vertebrata</taxon>
        <taxon>Euteleostomi</taxon>
        <taxon>Actinopterygii</taxon>
        <taxon>Neopterygii</taxon>
        <taxon>Teleostei</taxon>
        <taxon>Clupei</taxon>
        <taxon>Clupeiformes</taxon>
        <taxon>Clupeoidei</taxon>
        <taxon>Engraulidae</taxon>
        <taxon>Coilinae</taxon>
        <taxon>Coilia</taxon>
    </lineage>
</organism>
<keyword evidence="4 11" id="KW-0732">Signal</keyword>
<dbReference type="InterPro" id="IPR013783">
    <property type="entry name" value="Ig-like_fold"/>
</dbReference>
<evidence type="ECO:0000256" key="2">
    <source>
        <dbReference type="ARBA" id="ARBA00022475"/>
    </source>
</evidence>
<dbReference type="InterPro" id="IPR013106">
    <property type="entry name" value="Ig_V-set"/>
</dbReference>
<evidence type="ECO:0000256" key="1">
    <source>
        <dbReference type="ARBA" id="ARBA00004251"/>
    </source>
</evidence>
<evidence type="ECO:0000313" key="13">
    <source>
        <dbReference type="EMBL" id="KAL2080312.1"/>
    </source>
</evidence>
<dbReference type="PANTHER" id="PTHR25466:SF11">
    <property type="entry name" value="GALECTIN 17-RELATED"/>
    <property type="match status" value="1"/>
</dbReference>
<dbReference type="EMBL" id="JBHFQA010000021">
    <property type="protein sequence ID" value="KAL2080312.1"/>
    <property type="molecule type" value="Genomic_DNA"/>
</dbReference>
<evidence type="ECO:0000256" key="3">
    <source>
        <dbReference type="ARBA" id="ARBA00022692"/>
    </source>
</evidence>
<keyword evidence="9" id="KW-0325">Glycoprotein</keyword>
<keyword evidence="7" id="KW-1015">Disulfide bond</keyword>
<name>A0ABD1IZF5_9TELE</name>
<dbReference type="AlphaFoldDB" id="A0ABD1IZF5"/>
<dbReference type="PANTHER" id="PTHR25466">
    <property type="entry name" value="T-LYMPHOCYTE ACTIVATION ANTIGEN"/>
    <property type="match status" value="1"/>
</dbReference>
<proteinExistence type="predicted"/>
<dbReference type="InterPro" id="IPR051713">
    <property type="entry name" value="T-cell_Activation_Regulation"/>
</dbReference>
<protein>
    <recommendedName>
        <fullName evidence="12">Immunoglobulin domain-containing protein</fullName>
    </recommendedName>
</protein>
<evidence type="ECO:0000256" key="8">
    <source>
        <dbReference type="ARBA" id="ARBA00023170"/>
    </source>
</evidence>
<feature type="domain" description="Immunoglobulin" evidence="12">
    <location>
        <begin position="138"/>
        <end position="229"/>
    </location>
</feature>
<dbReference type="InterPro" id="IPR003599">
    <property type="entry name" value="Ig_sub"/>
</dbReference>
<evidence type="ECO:0000256" key="10">
    <source>
        <dbReference type="ARBA" id="ARBA00023319"/>
    </source>
</evidence>
<accession>A0ABD1IZF5</accession>
<dbReference type="InterPro" id="IPR036179">
    <property type="entry name" value="Ig-like_dom_sf"/>
</dbReference>
<dbReference type="SUPFAM" id="SSF48726">
    <property type="entry name" value="Immunoglobulin"/>
    <property type="match status" value="1"/>
</dbReference>
<keyword evidence="14" id="KW-1185">Reference proteome</keyword>
<dbReference type="SMART" id="SM00409">
    <property type="entry name" value="IG"/>
    <property type="match status" value="2"/>
</dbReference>
<keyword evidence="10" id="KW-0393">Immunoglobulin domain</keyword>